<dbReference type="GO" id="GO:0019901">
    <property type="term" value="F:protein kinase binding"/>
    <property type="evidence" value="ECO:0007669"/>
    <property type="project" value="TreeGrafter"/>
</dbReference>
<dbReference type="PANTHER" id="PTHR10343:SF91">
    <property type="entry name" value="AMPK1_CBM DOMAIN-CONTAINING PROTEIN"/>
    <property type="match status" value="1"/>
</dbReference>
<feature type="domain" description="TAR DNA-binding protein 43 N-terminal" evidence="6">
    <location>
        <begin position="22"/>
        <end position="84"/>
    </location>
</feature>
<dbReference type="Gene3D" id="2.60.40.10">
    <property type="entry name" value="Immunoglobulins"/>
    <property type="match status" value="1"/>
</dbReference>
<evidence type="ECO:0000256" key="2">
    <source>
        <dbReference type="ARBA" id="ARBA00025180"/>
    </source>
</evidence>
<feature type="region of interest" description="Disordered" evidence="4">
    <location>
        <begin position="210"/>
        <end position="282"/>
    </location>
</feature>
<dbReference type="GO" id="GO:0007165">
    <property type="term" value="P:signal transduction"/>
    <property type="evidence" value="ECO:0007669"/>
    <property type="project" value="TreeGrafter"/>
</dbReference>
<evidence type="ECO:0000259" key="6">
    <source>
        <dbReference type="Pfam" id="PF18694"/>
    </source>
</evidence>
<dbReference type="AlphaFoldDB" id="A0AA36FR78"/>
<feature type="domain" description="AMP-activated protein kinase glycogen-binding" evidence="5">
    <location>
        <begin position="587"/>
        <end position="657"/>
    </location>
</feature>
<keyword evidence="8" id="KW-1185">Reference proteome</keyword>
<evidence type="ECO:0008006" key="9">
    <source>
        <dbReference type="Google" id="ProtNLM"/>
    </source>
</evidence>
<comment type="similarity">
    <text evidence="1">Belongs to the 5'-AMP-activated protein kinase beta subunit family.</text>
</comment>
<dbReference type="InterPro" id="IPR013783">
    <property type="entry name" value="Ig-like_fold"/>
</dbReference>
<evidence type="ECO:0000256" key="4">
    <source>
        <dbReference type="SAM" id="MobiDB-lite"/>
    </source>
</evidence>
<dbReference type="InterPro" id="IPR041105">
    <property type="entry name" value="TDP-43_N"/>
</dbReference>
<evidence type="ECO:0000313" key="7">
    <source>
        <dbReference type="EMBL" id="CAJ0558943.1"/>
    </source>
</evidence>
<comment type="caution">
    <text evidence="7">The sequence shown here is derived from an EMBL/GenBank/DDBJ whole genome shotgun (WGS) entry which is preliminary data.</text>
</comment>
<sequence length="658" mass="74183">MPPATPVDGNRVNHGWVNLLIESVDVPLDGDGSLLFSTVQSLIPGAHGLYFRDNGQRRALNLDASSGKVLSPLDGWGRQDVYVHLAHGHRHGVNCGTQGEYTKASEIFERNLTAVQKLIAQTGLGLLRKPKPDAEKTDKTSPKRVKPKPGFEAQPEETHVSDESEHDVHRLLAKKKKELELAAAEKEKLAERLQQAEDELQIAKKENEQLKNSLHEATSQGAPEITISPTGSSSSVDKKRKGKKGKVSDDQNQTALQQIQQELEAERHRSQDLESQLASSSTAQNQAQSMIVKLQSELDAAQKKCADWEAQAESLQTELWSEREQHDYKIQELIEKEEEMNNLHNLIADLRRKLAQVEKECSEVHSHLATAFEKISLLEKRGPKAEEYEKFALANERVGELDQTITKLQLELTDAKERLGQQVGKDDLIGRLYDEKDKLQWKIGELTQWWNDSKWKIGELEQSLEKQKEELKVAQNNFTQIMEESRNVTPSGINEAIVQPNTKAAFSVNRHPNSDRWQLQSYISEQQQCYGQPAPPPAPAHPQFSYPAYPVPMPMPYFYPPYGYPAFPAPPQLNDTKKVLFEIEAPEAKTVFLAGSFLNWEVALLCRPLGTGRHGVSVDVPRGQYDFKFLVDGEWRASQCYHISNNEYGSLNNSRTVE</sequence>
<comment type="function">
    <text evidence="2">Non-catalytic subunit of AMP-activated protein kinase (AMPK), an energy sensor protein kinase that plays a key role in regulating cellular energy metabolism. In response to reduction of intracellular ATP levels, AMPK activates energy-producing pathways and inhibits energy-consuming processes: inhibits protein, carbohydrate and lipid biosynthesis, as well as cell growth and proliferation. AMPK acts via direct phosphorylation of metabolic enzymes, and by longer-term effects via phosphorylation of transcription regulators. Also acts as a regulator of cellular polarity by remodeling the actin cytoskeleton; probably by indirectly activating myosin. Beta non-catalytic subunit acts as a scaffold on which the AMPK complex assembles, via its C-terminus that bridges alpha (PRKAA1 or PRKAA2) and gamma subunits (PRKAG1, PRKAG2 or PRKAG3).</text>
</comment>
<evidence type="ECO:0000256" key="3">
    <source>
        <dbReference type="SAM" id="Coils"/>
    </source>
</evidence>
<feature type="compositionally biased region" description="Basic and acidic residues" evidence="4">
    <location>
        <begin position="156"/>
        <end position="169"/>
    </location>
</feature>
<feature type="coiled-coil region" evidence="3">
    <location>
        <begin position="457"/>
        <end position="484"/>
    </location>
</feature>
<gene>
    <name evidence="7" type="ORF">MSPICULIGERA_LOCUS1124</name>
</gene>
<dbReference type="InterPro" id="IPR014756">
    <property type="entry name" value="Ig_E-set"/>
</dbReference>
<feature type="region of interest" description="Disordered" evidence="4">
    <location>
        <begin position="126"/>
        <end position="169"/>
    </location>
</feature>
<dbReference type="CDD" id="cd02859">
    <property type="entry name" value="E_set_AMPKbeta_like_N"/>
    <property type="match status" value="1"/>
</dbReference>
<feature type="compositionally biased region" description="Low complexity" evidence="4">
    <location>
        <begin position="250"/>
        <end position="262"/>
    </location>
</feature>
<evidence type="ECO:0000259" key="5">
    <source>
        <dbReference type="Pfam" id="PF16561"/>
    </source>
</evidence>
<evidence type="ECO:0000256" key="1">
    <source>
        <dbReference type="ARBA" id="ARBA00010926"/>
    </source>
</evidence>
<accession>A0AA36FR78</accession>
<dbReference type="GO" id="GO:0005634">
    <property type="term" value="C:nucleus"/>
    <property type="evidence" value="ECO:0007669"/>
    <property type="project" value="TreeGrafter"/>
</dbReference>
<dbReference type="Pfam" id="PF18694">
    <property type="entry name" value="TDP-43_N"/>
    <property type="match status" value="1"/>
</dbReference>
<dbReference type="GO" id="GO:0005737">
    <property type="term" value="C:cytoplasm"/>
    <property type="evidence" value="ECO:0007669"/>
    <property type="project" value="TreeGrafter"/>
</dbReference>
<dbReference type="GO" id="GO:0031588">
    <property type="term" value="C:nucleotide-activated protein kinase complex"/>
    <property type="evidence" value="ECO:0007669"/>
    <property type="project" value="TreeGrafter"/>
</dbReference>
<organism evidence="7 8">
    <name type="scientific">Mesorhabditis spiculigera</name>
    <dbReference type="NCBI Taxonomy" id="96644"/>
    <lineage>
        <taxon>Eukaryota</taxon>
        <taxon>Metazoa</taxon>
        <taxon>Ecdysozoa</taxon>
        <taxon>Nematoda</taxon>
        <taxon>Chromadorea</taxon>
        <taxon>Rhabditida</taxon>
        <taxon>Rhabditina</taxon>
        <taxon>Rhabditomorpha</taxon>
        <taxon>Rhabditoidea</taxon>
        <taxon>Rhabditidae</taxon>
        <taxon>Mesorhabditinae</taxon>
        <taxon>Mesorhabditis</taxon>
    </lineage>
</organism>
<dbReference type="Proteomes" id="UP001177023">
    <property type="component" value="Unassembled WGS sequence"/>
</dbReference>
<name>A0AA36FR78_9BILA</name>
<protein>
    <recommendedName>
        <fullName evidence="9">AMP-activated protein kinase glycogen-binding domain-containing protein</fullName>
    </recommendedName>
</protein>
<feature type="compositionally biased region" description="Polar residues" evidence="4">
    <location>
        <begin position="210"/>
        <end position="221"/>
    </location>
</feature>
<dbReference type="InterPro" id="IPR032640">
    <property type="entry name" value="AMPK1_CBM"/>
</dbReference>
<evidence type="ECO:0000313" key="8">
    <source>
        <dbReference type="Proteomes" id="UP001177023"/>
    </source>
</evidence>
<reference evidence="7" key="1">
    <citation type="submission" date="2023-06" db="EMBL/GenBank/DDBJ databases">
        <authorList>
            <person name="Delattre M."/>
        </authorList>
    </citation>
    <scope>NUCLEOTIDE SEQUENCE</scope>
    <source>
        <strain evidence="7">AF72</strain>
    </source>
</reference>
<dbReference type="CDD" id="cd19609">
    <property type="entry name" value="NTD_TDP-43"/>
    <property type="match status" value="1"/>
</dbReference>
<feature type="non-terminal residue" evidence="7">
    <location>
        <position position="658"/>
    </location>
</feature>
<dbReference type="PANTHER" id="PTHR10343">
    <property type="entry name" value="5'-AMP-ACTIVATED PROTEIN KINASE , BETA SUBUNIT"/>
    <property type="match status" value="1"/>
</dbReference>
<feature type="compositionally biased region" description="Basic and acidic residues" evidence="4">
    <location>
        <begin position="130"/>
        <end position="141"/>
    </location>
</feature>
<keyword evidence="3" id="KW-0175">Coiled coil</keyword>
<proteinExistence type="inferred from homology"/>
<dbReference type="Pfam" id="PF16561">
    <property type="entry name" value="AMPK1_CBM"/>
    <property type="match status" value="1"/>
</dbReference>
<dbReference type="EMBL" id="CATQJA010000285">
    <property type="protein sequence ID" value="CAJ0558943.1"/>
    <property type="molecule type" value="Genomic_DNA"/>
</dbReference>
<dbReference type="InterPro" id="IPR050827">
    <property type="entry name" value="CRP1_MDG1_kinase"/>
</dbReference>
<dbReference type="SUPFAM" id="SSF81296">
    <property type="entry name" value="E set domains"/>
    <property type="match status" value="1"/>
</dbReference>